<dbReference type="AlphaFoldDB" id="A0A916TCM5"/>
<keyword evidence="2" id="KW-1185">Reference proteome</keyword>
<evidence type="ECO:0000313" key="1">
    <source>
        <dbReference type="EMBL" id="GGB40241.1"/>
    </source>
</evidence>
<accession>A0A916TCM5</accession>
<dbReference type="RefSeq" id="WP_188838195.1">
    <property type="nucleotide sequence ID" value="NZ_BMHI01000005.1"/>
</dbReference>
<name>A0A916TCM5_9MICO</name>
<dbReference type="Pfam" id="PF04655">
    <property type="entry name" value="APH_6_hur"/>
    <property type="match status" value="1"/>
</dbReference>
<reference evidence="1" key="2">
    <citation type="submission" date="2020-09" db="EMBL/GenBank/DDBJ databases">
        <authorList>
            <person name="Sun Q."/>
            <person name="Zhou Y."/>
        </authorList>
    </citation>
    <scope>NUCLEOTIDE SEQUENCE</scope>
    <source>
        <strain evidence="1">CGMCC 1.15085</strain>
    </source>
</reference>
<dbReference type="EMBL" id="BMHI01000005">
    <property type="protein sequence ID" value="GGB40241.1"/>
    <property type="molecule type" value="Genomic_DNA"/>
</dbReference>
<proteinExistence type="predicted"/>
<evidence type="ECO:0000313" key="2">
    <source>
        <dbReference type="Proteomes" id="UP000636793"/>
    </source>
</evidence>
<organism evidence="1 2">
    <name type="scientific">Flexivirga endophytica</name>
    <dbReference type="NCBI Taxonomy" id="1849103"/>
    <lineage>
        <taxon>Bacteria</taxon>
        <taxon>Bacillati</taxon>
        <taxon>Actinomycetota</taxon>
        <taxon>Actinomycetes</taxon>
        <taxon>Micrococcales</taxon>
        <taxon>Dermacoccaceae</taxon>
        <taxon>Flexivirga</taxon>
    </lineage>
</organism>
<protein>
    <submittedName>
        <fullName evidence="1">Streptomycin 6-kinase</fullName>
    </submittedName>
</protein>
<sequence length="306" mass="34286">MTDLHDFAPSIPDAFREVVQGRPAEPKVGGDDWLAHLPAQVAELADEWDLVADGPVWHGVCAVVIPCHRDREPVVLKVSWPHEEARLEHLALQSWAGQGAVRLLAADPARWAMLLEPLVHDRNLDAPELLEACEVIGGLMRRLDRPATPQFTRLSDEIDRWIPLCRNGSPLVPRRLTEQAASLLADLRDGCDGRLIHQDLHFQNVLAARREPWLAIDPKPLSGEWAFAVAPVLWNRWDEASAAYNLRAHLRLRLGLVSEAAGIDEDRARSWSFVRLVTNAIWEAEEPHPGNAELSRWIAAAKTMTE</sequence>
<dbReference type="SUPFAM" id="SSF56112">
    <property type="entry name" value="Protein kinase-like (PK-like)"/>
    <property type="match status" value="1"/>
</dbReference>
<gene>
    <name evidence="1" type="ORF">GCM10011492_33800</name>
</gene>
<dbReference type="Proteomes" id="UP000636793">
    <property type="component" value="Unassembled WGS sequence"/>
</dbReference>
<dbReference type="InterPro" id="IPR006748">
    <property type="entry name" value="NH2Glyco/OHUrea_AB-resist_kin"/>
</dbReference>
<dbReference type="InterPro" id="IPR011009">
    <property type="entry name" value="Kinase-like_dom_sf"/>
</dbReference>
<reference evidence="1" key="1">
    <citation type="journal article" date="2014" name="Int. J. Syst. Evol. Microbiol.">
        <title>Complete genome sequence of Corynebacterium casei LMG S-19264T (=DSM 44701T), isolated from a smear-ripened cheese.</title>
        <authorList>
            <consortium name="US DOE Joint Genome Institute (JGI-PGF)"/>
            <person name="Walter F."/>
            <person name="Albersmeier A."/>
            <person name="Kalinowski J."/>
            <person name="Ruckert C."/>
        </authorList>
    </citation>
    <scope>NUCLEOTIDE SEQUENCE</scope>
    <source>
        <strain evidence="1">CGMCC 1.15085</strain>
    </source>
</reference>
<comment type="caution">
    <text evidence="1">The sequence shown here is derived from an EMBL/GenBank/DDBJ whole genome shotgun (WGS) entry which is preliminary data.</text>
</comment>
<dbReference type="GO" id="GO:0016773">
    <property type="term" value="F:phosphotransferase activity, alcohol group as acceptor"/>
    <property type="evidence" value="ECO:0007669"/>
    <property type="project" value="InterPro"/>
</dbReference>
<dbReference type="GO" id="GO:0019748">
    <property type="term" value="P:secondary metabolic process"/>
    <property type="evidence" value="ECO:0007669"/>
    <property type="project" value="InterPro"/>
</dbReference>